<organism evidence="2 3">
    <name type="scientific">Cyclospora cayetanensis</name>
    <dbReference type="NCBI Taxonomy" id="88456"/>
    <lineage>
        <taxon>Eukaryota</taxon>
        <taxon>Sar</taxon>
        <taxon>Alveolata</taxon>
        <taxon>Apicomplexa</taxon>
        <taxon>Conoidasida</taxon>
        <taxon>Coccidia</taxon>
        <taxon>Eucoccidiorida</taxon>
        <taxon>Eimeriorina</taxon>
        <taxon>Eimeriidae</taxon>
        <taxon>Cyclospora</taxon>
    </lineage>
</organism>
<evidence type="ECO:0000313" key="3">
    <source>
        <dbReference type="Proteomes" id="UP000095192"/>
    </source>
</evidence>
<proteinExistence type="predicted"/>
<dbReference type="EMBL" id="JROU02001406">
    <property type="protein sequence ID" value="OEH76576.1"/>
    <property type="molecule type" value="Genomic_DNA"/>
</dbReference>
<evidence type="ECO:0000313" key="2">
    <source>
        <dbReference type="EMBL" id="OEH76576.1"/>
    </source>
</evidence>
<comment type="caution">
    <text evidence="2">The sequence shown here is derived from an EMBL/GenBank/DDBJ whole genome shotgun (WGS) entry which is preliminary data.</text>
</comment>
<protein>
    <submittedName>
        <fullName evidence="2">Uncharacterized protein</fullName>
    </submittedName>
</protein>
<accession>A0A1D3CZE6</accession>
<evidence type="ECO:0000256" key="1">
    <source>
        <dbReference type="SAM" id="MobiDB-lite"/>
    </source>
</evidence>
<feature type="region of interest" description="Disordered" evidence="1">
    <location>
        <begin position="521"/>
        <end position="541"/>
    </location>
</feature>
<reference evidence="2 3" key="1">
    <citation type="journal article" date="2016" name="BMC Genomics">
        <title>Comparative genomics reveals Cyclospora cayetanensis possesses coccidia-like metabolism and invasion components but unique surface antigens.</title>
        <authorList>
            <person name="Liu S."/>
            <person name="Wang L."/>
            <person name="Zheng H."/>
            <person name="Xu Z."/>
            <person name="Roellig D.M."/>
            <person name="Li N."/>
            <person name="Frace M.A."/>
            <person name="Tang K."/>
            <person name="Arrowood M.J."/>
            <person name="Moss D.M."/>
            <person name="Zhang L."/>
            <person name="Feng Y."/>
            <person name="Xiao L."/>
        </authorList>
    </citation>
    <scope>NUCLEOTIDE SEQUENCE [LARGE SCALE GENOMIC DNA]</scope>
    <source>
        <strain evidence="2 3">CHN_HEN01</strain>
    </source>
</reference>
<keyword evidence="3" id="KW-1185">Reference proteome</keyword>
<name>A0A1D3CZE6_9EIME</name>
<sequence length="567" mass="60327">MDCESPVGHYSDCGVSNNWKVSPQFYPTVQRRTTQPQHNVGGDVVVLSSPLALFDSPSLAGYSQAALVESLGVRCAPQNDTGIAVPPTVGSPAGALVGNCFTGICAVRDLPLPCSGAAPHRGFSCLSAWSSATCCHGQAGGAPCVGVEAIPYGCVQRQQLPFQPVDRVCGEAAVVNRGSAFCHVGAANAPLYCLASPQQPQRYLCGTLQQHHYQQQQAQSAATYCPCYSTPCQQPCCVENGYQHPDRVHPQDCAGLPCCTAYASTVAQQALPAMCCGCSPPPVPQQQQQQQLGVPPFIEQMPPLQHGLGSVEQRPQTVELQPVLQRPTQGPLSPVDASDGVQLCGKDKEPLLLPERDHGLFPDNNLVLQQSLELESQETVAAKAATGRSAGAGKVVPVVGVGGLLCLPPRGLKAKATAAEWHSGFRYPLGKDGRAELIKRMRVVHRHNKEFCDSTLNALGISFRRLSHATVEKLWQLAYQWGLFAFGLRVARKSANWTPQAQQRRKSAVAAKEASAEGQCESDAVGVAAGSDSQDGEEGVQSAEDLQTFEFLLHAKEEGDFPFGCAA</sequence>
<gene>
    <name evidence="2" type="ORF">cyc_06289</name>
</gene>
<dbReference type="InParanoid" id="A0A1D3CZE6"/>
<dbReference type="VEuPathDB" id="ToxoDB:cyc_06289"/>
<dbReference type="Proteomes" id="UP000095192">
    <property type="component" value="Unassembled WGS sequence"/>
</dbReference>
<dbReference type="AlphaFoldDB" id="A0A1D3CZE6"/>